<sequence length="153" mass="16615">MHNWLWAAVGRKACAAGTTAARRKTRGSERRSAKRRTDMSRAGRAQSARTSSGGCPTWARRGPLGKQERETKQTQGCCTEALGGGRKETDRRPGWRGKGLVRGGMYVCTENLATLPNRRAEATHVRTSAIVRCLSSPICVGRSGFDTEGPPSR</sequence>
<proteinExistence type="predicted"/>
<organism evidence="2 3">
    <name type="scientific">Lineolata rhizophorae</name>
    <dbReference type="NCBI Taxonomy" id="578093"/>
    <lineage>
        <taxon>Eukaryota</taxon>
        <taxon>Fungi</taxon>
        <taxon>Dikarya</taxon>
        <taxon>Ascomycota</taxon>
        <taxon>Pezizomycotina</taxon>
        <taxon>Dothideomycetes</taxon>
        <taxon>Dothideomycetes incertae sedis</taxon>
        <taxon>Lineolatales</taxon>
        <taxon>Lineolataceae</taxon>
        <taxon>Lineolata</taxon>
    </lineage>
</organism>
<dbReference type="AlphaFoldDB" id="A0A6A6P6E1"/>
<feature type="region of interest" description="Disordered" evidence="1">
    <location>
        <begin position="16"/>
        <end position="96"/>
    </location>
</feature>
<evidence type="ECO:0000313" key="3">
    <source>
        <dbReference type="Proteomes" id="UP000799766"/>
    </source>
</evidence>
<evidence type="ECO:0000256" key="1">
    <source>
        <dbReference type="SAM" id="MobiDB-lite"/>
    </source>
</evidence>
<dbReference type="Proteomes" id="UP000799766">
    <property type="component" value="Unassembled WGS sequence"/>
</dbReference>
<gene>
    <name evidence="2" type="ORF">BDY21DRAFT_192731</name>
</gene>
<feature type="compositionally biased region" description="Basic and acidic residues" evidence="1">
    <location>
        <begin position="26"/>
        <end position="41"/>
    </location>
</feature>
<protein>
    <submittedName>
        <fullName evidence="2">Uncharacterized protein</fullName>
    </submittedName>
</protein>
<dbReference type="EMBL" id="MU001675">
    <property type="protein sequence ID" value="KAF2459565.1"/>
    <property type="molecule type" value="Genomic_DNA"/>
</dbReference>
<evidence type="ECO:0000313" key="2">
    <source>
        <dbReference type="EMBL" id="KAF2459565.1"/>
    </source>
</evidence>
<reference evidence="2" key="1">
    <citation type="journal article" date="2020" name="Stud. Mycol.">
        <title>101 Dothideomycetes genomes: a test case for predicting lifestyles and emergence of pathogens.</title>
        <authorList>
            <person name="Haridas S."/>
            <person name="Albert R."/>
            <person name="Binder M."/>
            <person name="Bloem J."/>
            <person name="Labutti K."/>
            <person name="Salamov A."/>
            <person name="Andreopoulos B."/>
            <person name="Baker S."/>
            <person name="Barry K."/>
            <person name="Bills G."/>
            <person name="Bluhm B."/>
            <person name="Cannon C."/>
            <person name="Castanera R."/>
            <person name="Culley D."/>
            <person name="Daum C."/>
            <person name="Ezra D."/>
            <person name="Gonzalez J."/>
            <person name="Henrissat B."/>
            <person name="Kuo A."/>
            <person name="Liang C."/>
            <person name="Lipzen A."/>
            <person name="Lutzoni F."/>
            <person name="Magnuson J."/>
            <person name="Mondo S."/>
            <person name="Nolan M."/>
            <person name="Ohm R."/>
            <person name="Pangilinan J."/>
            <person name="Park H.-J."/>
            <person name="Ramirez L."/>
            <person name="Alfaro M."/>
            <person name="Sun H."/>
            <person name="Tritt A."/>
            <person name="Yoshinaga Y."/>
            <person name="Zwiers L.-H."/>
            <person name="Turgeon B."/>
            <person name="Goodwin S."/>
            <person name="Spatafora J."/>
            <person name="Crous P."/>
            <person name="Grigoriev I."/>
        </authorList>
    </citation>
    <scope>NUCLEOTIDE SEQUENCE</scope>
    <source>
        <strain evidence="2">ATCC 16933</strain>
    </source>
</reference>
<keyword evidence="3" id="KW-1185">Reference proteome</keyword>
<accession>A0A6A6P6E1</accession>
<name>A0A6A6P6E1_9PEZI</name>